<dbReference type="Pfam" id="PF08592">
    <property type="entry name" value="Anthrone_oxy"/>
    <property type="match status" value="1"/>
</dbReference>
<dbReference type="Proteomes" id="UP000293638">
    <property type="component" value="Unassembled WGS sequence"/>
</dbReference>
<keyword evidence="1" id="KW-0812">Transmembrane</keyword>
<feature type="transmembrane region" description="Helical" evidence="1">
    <location>
        <begin position="52"/>
        <end position="72"/>
    </location>
</feature>
<name>A0A4Q7NSH3_9ACTN</name>
<reference evidence="2 3" key="1">
    <citation type="submission" date="2019-02" db="EMBL/GenBank/DDBJ databases">
        <title>Genomic Encyclopedia of Type Strains, Phase IV (KMG-IV): sequencing the most valuable type-strain genomes for metagenomic binning, comparative biology and taxonomic classification.</title>
        <authorList>
            <person name="Goeker M."/>
        </authorList>
    </citation>
    <scope>NUCLEOTIDE SEQUENCE [LARGE SCALE GENOMIC DNA]</scope>
    <source>
        <strain evidence="2 3">DSM 45622</strain>
    </source>
</reference>
<evidence type="ECO:0000256" key="1">
    <source>
        <dbReference type="SAM" id="Phobius"/>
    </source>
</evidence>
<feature type="transmembrane region" description="Helical" evidence="1">
    <location>
        <begin position="84"/>
        <end position="104"/>
    </location>
</feature>
<comment type="caution">
    <text evidence="2">The sequence shown here is derived from an EMBL/GenBank/DDBJ whole genome shotgun (WGS) entry which is preliminary data.</text>
</comment>
<keyword evidence="1" id="KW-1133">Transmembrane helix</keyword>
<proteinExistence type="predicted"/>
<keyword evidence="3" id="KW-1185">Reference proteome</keyword>
<accession>A0A4Q7NSH3</accession>
<gene>
    <name evidence="2" type="ORF">EV189_1866</name>
</gene>
<dbReference type="AlphaFoldDB" id="A0A4Q7NSH3"/>
<organism evidence="2 3">
    <name type="scientific">Motilibacter rhizosphaerae</name>
    <dbReference type="NCBI Taxonomy" id="598652"/>
    <lineage>
        <taxon>Bacteria</taxon>
        <taxon>Bacillati</taxon>
        <taxon>Actinomycetota</taxon>
        <taxon>Actinomycetes</taxon>
        <taxon>Motilibacterales</taxon>
        <taxon>Motilibacteraceae</taxon>
        <taxon>Motilibacter</taxon>
    </lineage>
</organism>
<keyword evidence="1" id="KW-0472">Membrane</keyword>
<evidence type="ECO:0000313" key="2">
    <source>
        <dbReference type="EMBL" id="RZS90083.1"/>
    </source>
</evidence>
<feature type="transmembrane region" description="Helical" evidence="1">
    <location>
        <begin position="7"/>
        <end position="32"/>
    </location>
</feature>
<evidence type="ECO:0000313" key="3">
    <source>
        <dbReference type="Proteomes" id="UP000293638"/>
    </source>
</evidence>
<protein>
    <submittedName>
        <fullName evidence="2">Putative membrane protein</fullName>
    </submittedName>
</protein>
<dbReference type="InterPro" id="IPR013901">
    <property type="entry name" value="Anthrone_oxy"/>
</dbReference>
<dbReference type="RefSeq" id="WP_231116217.1">
    <property type="nucleotide sequence ID" value="NZ_SGXD01000002.1"/>
</dbReference>
<sequence>MSGRRTTLTAAVGAGLNGGVFFAFSAFVMPALDRLPDAAATEAMRSINVTAVTAPFMTALFGTAALTLVTAWQGFRARGTRAGRLLLGGSGAYLVGVIGTTMVANVPMNDRLAAGTLDWADYSGPWTACNTVRAATGIAAAALLCAAAVADRVPREACAPATAPRPAVAG</sequence>
<dbReference type="EMBL" id="SGXD01000002">
    <property type="protein sequence ID" value="RZS90083.1"/>
    <property type="molecule type" value="Genomic_DNA"/>
</dbReference>